<dbReference type="EMBL" id="BAABFT010000015">
    <property type="protein sequence ID" value="GAA4335265.1"/>
    <property type="molecule type" value="Genomic_DNA"/>
</dbReference>
<name>A0ABP8H6T9_9SPHI</name>
<sequence>MKLTKITFPVLFIAVAIIGSFNATGYTLQHAINVPVITDSLTNESHIAFTKLTLHKSNSTKSGSFGQPLAKNQFGKPNSIIKEFWETEDDTATTYRYTGAKIHYLKGKMCRYEITGANWAIGPQGGPFIKVGAKLSSLLAIIPDYKSTAKDGVLSVRVTAKGKITDGILEILYNPATSVITKISTVDYD</sequence>
<evidence type="ECO:0000313" key="2">
    <source>
        <dbReference type="Proteomes" id="UP001500582"/>
    </source>
</evidence>
<evidence type="ECO:0008006" key="3">
    <source>
        <dbReference type="Google" id="ProtNLM"/>
    </source>
</evidence>
<evidence type="ECO:0000313" key="1">
    <source>
        <dbReference type="EMBL" id="GAA4335265.1"/>
    </source>
</evidence>
<dbReference type="Proteomes" id="UP001500582">
    <property type="component" value="Unassembled WGS sequence"/>
</dbReference>
<comment type="caution">
    <text evidence="1">The sequence shown here is derived from an EMBL/GenBank/DDBJ whole genome shotgun (WGS) entry which is preliminary data.</text>
</comment>
<reference evidence="2" key="1">
    <citation type="journal article" date="2019" name="Int. J. Syst. Evol. Microbiol.">
        <title>The Global Catalogue of Microorganisms (GCM) 10K type strain sequencing project: providing services to taxonomists for standard genome sequencing and annotation.</title>
        <authorList>
            <consortium name="The Broad Institute Genomics Platform"/>
            <consortium name="The Broad Institute Genome Sequencing Center for Infectious Disease"/>
            <person name="Wu L."/>
            <person name="Ma J."/>
        </authorList>
    </citation>
    <scope>NUCLEOTIDE SEQUENCE [LARGE SCALE GENOMIC DNA]</scope>
    <source>
        <strain evidence="2">JCM 17705</strain>
    </source>
</reference>
<organism evidence="1 2">
    <name type="scientific">Mucilaginibacter gynuensis</name>
    <dbReference type="NCBI Taxonomy" id="1302236"/>
    <lineage>
        <taxon>Bacteria</taxon>
        <taxon>Pseudomonadati</taxon>
        <taxon>Bacteroidota</taxon>
        <taxon>Sphingobacteriia</taxon>
        <taxon>Sphingobacteriales</taxon>
        <taxon>Sphingobacteriaceae</taxon>
        <taxon>Mucilaginibacter</taxon>
    </lineage>
</organism>
<keyword evidence="2" id="KW-1185">Reference proteome</keyword>
<proteinExistence type="predicted"/>
<dbReference type="RefSeq" id="WP_345213258.1">
    <property type="nucleotide sequence ID" value="NZ_BAABFT010000015.1"/>
</dbReference>
<protein>
    <recommendedName>
        <fullName evidence="3">GLPGLI family protein</fullName>
    </recommendedName>
</protein>
<accession>A0ABP8H6T9</accession>
<gene>
    <name evidence="1" type="ORF">GCM10023149_43160</name>
</gene>